<dbReference type="PANTHER" id="PTHR10963">
    <property type="entry name" value="GLYCOSYL HYDROLASE-RELATED"/>
    <property type="match status" value="1"/>
</dbReference>
<name>A0A8K0PB14_9PEZI</name>
<keyword evidence="2" id="KW-0732">Signal</keyword>
<sequence>MLSTAFFSSLLLLLPLTSALYTPQRTISGDDFFPSFDFFSGPDPTNGFVSYLSREDAISTSLVALADHSLANNSVYIGVDSTSVLSTSGPGRASVRLHGKEKFTHGLITVDIYHAPTGCGLWPAIWMVDPTGTYPGSTGEIDIFEYVHDSPRNSVTLHTSEGCKITNTTSASSPAPPPSRLRPRADTSSQSQAMSGHTESLNCYVNAPEQTYNKGCSIASPPFVSTPASPGKPNQSQRLPVPPSFATAGQDFNAQNGGMYALLWTSEKIEVYFFPRPMIPEALAIPSDGVTTAEGRSVNPNEWRAQGFSPVAVFEGCDFDAHIKELSLVVNTDFCGDWAGNEGVWEGSGCKAKTGVGSCEEYVAGKPGEFEGAYWLLGGVEVWGES</sequence>
<dbReference type="Gene3D" id="2.60.120.200">
    <property type="match status" value="1"/>
</dbReference>
<feature type="region of interest" description="Disordered" evidence="1">
    <location>
        <begin position="161"/>
        <end position="196"/>
    </location>
</feature>
<dbReference type="PANTHER" id="PTHR10963:SF24">
    <property type="entry name" value="GLYCOSIDASE C21B10.07-RELATED"/>
    <property type="match status" value="1"/>
</dbReference>
<feature type="domain" description="GH16" evidence="3">
    <location>
        <begin position="15"/>
        <end position="269"/>
    </location>
</feature>
<keyword evidence="5" id="KW-1185">Reference proteome</keyword>
<dbReference type="Proteomes" id="UP000809789">
    <property type="component" value="Unassembled WGS sequence"/>
</dbReference>
<dbReference type="GO" id="GO:0004553">
    <property type="term" value="F:hydrolase activity, hydrolyzing O-glycosyl compounds"/>
    <property type="evidence" value="ECO:0007669"/>
    <property type="project" value="InterPro"/>
</dbReference>
<dbReference type="InterPro" id="IPR000757">
    <property type="entry name" value="Beta-glucanase-like"/>
</dbReference>
<dbReference type="InterPro" id="IPR050546">
    <property type="entry name" value="Glycosyl_Hydrlase_16"/>
</dbReference>
<gene>
    <name evidence="4" type="ORF">KVT40_006996</name>
</gene>
<dbReference type="Pfam" id="PF26113">
    <property type="entry name" value="GH16_XgeA"/>
    <property type="match status" value="1"/>
</dbReference>
<dbReference type="InterPro" id="IPR013320">
    <property type="entry name" value="ConA-like_dom_sf"/>
</dbReference>
<dbReference type="GO" id="GO:0009251">
    <property type="term" value="P:glucan catabolic process"/>
    <property type="evidence" value="ECO:0007669"/>
    <property type="project" value="TreeGrafter"/>
</dbReference>
<organism evidence="4 5">
    <name type="scientific">Elsinoe batatas</name>
    <dbReference type="NCBI Taxonomy" id="2601811"/>
    <lineage>
        <taxon>Eukaryota</taxon>
        <taxon>Fungi</taxon>
        <taxon>Dikarya</taxon>
        <taxon>Ascomycota</taxon>
        <taxon>Pezizomycotina</taxon>
        <taxon>Dothideomycetes</taxon>
        <taxon>Dothideomycetidae</taxon>
        <taxon>Myriangiales</taxon>
        <taxon>Elsinoaceae</taxon>
        <taxon>Elsinoe</taxon>
    </lineage>
</organism>
<feature type="chain" id="PRO_5035472834" description="GH16 domain-containing protein" evidence="2">
    <location>
        <begin position="20"/>
        <end position="386"/>
    </location>
</feature>
<evidence type="ECO:0000313" key="5">
    <source>
        <dbReference type="Proteomes" id="UP000809789"/>
    </source>
</evidence>
<comment type="caution">
    <text evidence="4">The sequence shown here is derived from an EMBL/GenBank/DDBJ whole genome shotgun (WGS) entry which is preliminary data.</text>
</comment>
<proteinExistence type="predicted"/>
<dbReference type="EMBL" id="JAESVG020000008">
    <property type="protein sequence ID" value="KAG8625245.1"/>
    <property type="molecule type" value="Genomic_DNA"/>
</dbReference>
<evidence type="ECO:0000256" key="2">
    <source>
        <dbReference type="SAM" id="SignalP"/>
    </source>
</evidence>
<evidence type="ECO:0000313" key="4">
    <source>
        <dbReference type="EMBL" id="KAG8625245.1"/>
    </source>
</evidence>
<evidence type="ECO:0000256" key="1">
    <source>
        <dbReference type="SAM" id="MobiDB-lite"/>
    </source>
</evidence>
<dbReference type="SUPFAM" id="SSF49899">
    <property type="entry name" value="Concanavalin A-like lectins/glucanases"/>
    <property type="match status" value="1"/>
</dbReference>
<protein>
    <recommendedName>
        <fullName evidence="3">GH16 domain-containing protein</fullName>
    </recommendedName>
</protein>
<dbReference type="OrthoDB" id="192832at2759"/>
<accession>A0A8K0PB14</accession>
<reference evidence="4" key="1">
    <citation type="submission" date="2021-07" db="EMBL/GenBank/DDBJ databases">
        <title>Elsinoe batatas strain:CRI-CJ2 Genome sequencing and assembly.</title>
        <authorList>
            <person name="Huang L."/>
        </authorList>
    </citation>
    <scope>NUCLEOTIDE SEQUENCE</scope>
    <source>
        <strain evidence="4">CRI-CJ2</strain>
    </source>
</reference>
<feature type="signal peptide" evidence="2">
    <location>
        <begin position="1"/>
        <end position="19"/>
    </location>
</feature>
<dbReference type="AlphaFoldDB" id="A0A8K0PB14"/>
<feature type="compositionally biased region" description="Polar residues" evidence="1">
    <location>
        <begin position="186"/>
        <end position="196"/>
    </location>
</feature>
<dbReference type="PROSITE" id="PS51762">
    <property type="entry name" value="GH16_2"/>
    <property type="match status" value="1"/>
</dbReference>
<evidence type="ECO:0000259" key="3">
    <source>
        <dbReference type="PROSITE" id="PS51762"/>
    </source>
</evidence>